<evidence type="ECO:0000313" key="2">
    <source>
        <dbReference type="Proteomes" id="UP000405524"/>
    </source>
</evidence>
<dbReference type="RefSeq" id="WP_152063111.1">
    <property type="nucleotide sequence ID" value="NZ_CABWIC010000007.1"/>
</dbReference>
<organism evidence="1 2">
    <name type="scientific">Collinsella intestinalis</name>
    <dbReference type="NCBI Taxonomy" id="147207"/>
    <lineage>
        <taxon>Bacteria</taxon>
        <taxon>Bacillati</taxon>
        <taxon>Actinomycetota</taxon>
        <taxon>Coriobacteriia</taxon>
        <taxon>Coriobacteriales</taxon>
        <taxon>Coriobacteriaceae</taxon>
        <taxon>Collinsella</taxon>
    </lineage>
</organism>
<protein>
    <submittedName>
        <fullName evidence="1">Uncharacterized protein</fullName>
    </submittedName>
</protein>
<dbReference type="GeneID" id="77465367"/>
<dbReference type="EMBL" id="CABWIC010000007">
    <property type="protein sequence ID" value="VWL91630.1"/>
    <property type="molecule type" value="Genomic_DNA"/>
</dbReference>
<name>A0A5K1IT64_9ACTN</name>
<sequence>MFDFNSQPDNVQQLLDYAAMLHWNGRAQKAKLLRIQREHKRATSEMVDVASAAGSFNAKGKGIECALMDLLGINKRDMWREIDRRAIEMYGAYPTA</sequence>
<gene>
    <name evidence="1" type="ORF">JKKLCJKK_00376</name>
</gene>
<accession>A0A5K1IT64</accession>
<proteinExistence type="predicted"/>
<evidence type="ECO:0000313" key="1">
    <source>
        <dbReference type="EMBL" id="VWL91630.1"/>
    </source>
</evidence>
<reference evidence="1 2" key="1">
    <citation type="submission" date="2019-10" db="EMBL/GenBank/DDBJ databases">
        <authorList>
            <person name="Wolf R A."/>
        </authorList>
    </citation>
    <scope>NUCLEOTIDE SEQUENCE [LARGE SCALE GENOMIC DNA]</scope>
    <source>
        <strain evidence="1">Collinsella_intestinalis_DSM_13632</strain>
    </source>
</reference>
<dbReference type="Proteomes" id="UP000405524">
    <property type="component" value="Unassembled WGS sequence"/>
</dbReference>
<dbReference type="AlphaFoldDB" id="A0A5K1IT64"/>